<feature type="compositionally biased region" description="Basic and acidic residues" evidence="7">
    <location>
        <begin position="74"/>
        <end position="88"/>
    </location>
</feature>
<dbReference type="Proteomes" id="UP000019804">
    <property type="component" value="Unassembled WGS sequence"/>
</dbReference>
<dbReference type="UniPathway" id="UPA00989"/>
<keyword evidence="3 6" id="KW-0819">tRNA processing</keyword>
<gene>
    <name evidence="8" type="ORF">EURHEDRAFT_486870</name>
</gene>
<evidence type="ECO:0000256" key="5">
    <source>
        <dbReference type="ARBA" id="ARBA00023242"/>
    </source>
</evidence>
<dbReference type="EMBL" id="KK088444">
    <property type="protein sequence ID" value="EYE91480.1"/>
    <property type="molecule type" value="Genomic_DNA"/>
</dbReference>
<dbReference type="HAMAP" id="MF_03056">
    <property type="entry name" value="TRM82"/>
    <property type="match status" value="1"/>
</dbReference>
<dbReference type="GeneID" id="63700694"/>
<dbReference type="GO" id="GO:0106004">
    <property type="term" value="P:tRNA (guanine-N7)-methylation"/>
    <property type="evidence" value="ECO:0007669"/>
    <property type="project" value="UniProtKB-UniRule"/>
</dbReference>
<evidence type="ECO:0000313" key="8">
    <source>
        <dbReference type="EMBL" id="EYE91480.1"/>
    </source>
</evidence>
<dbReference type="STRING" id="1388766.A0A017S5Q8"/>
<dbReference type="Gene3D" id="2.130.10.10">
    <property type="entry name" value="YVTN repeat-like/Quinoprotein amine dehydrogenase"/>
    <property type="match status" value="1"/>
</dbReference>
<keyword evidence="8" id="KW-0808">Transferase</keyword>
<dbReference type="RefSeq" id="XP_040635170.1">
    <property type="nucleotide sequence ID" value="XM_040785570.1"/>
</dbReference>
<dbReference type="SUPFAM" id="SSF50978">
    <property type="entry name" value="WD40 repeat-like"/>
    <property type="match status" value="1"/>
</dbReference>
<dbReference type="PANTHER" id="PTHR16288">
    <property type="entry name" value="WD40 REPEAT PROTEIN 4"/>
    <property type="match status" value="1"/>
</dbReference>
<keyword evidence="8" id="KW-0489">Methyltransferase</keyword>
<keyword evidence="2 6" id="KW-0853">WD repeat</keyword>
<dbReference type="HOGENOM" id="CLU_022082_0_0_1"/>
<keyword evidence="9" id="KW-1185">Reference proteome</keyword>
<comment type="pathway">
    <text evidence="6">tRNA modification; N(7)-methylguanine-tRNA biosynthesis.</text>
</comment>
<proteinExistence type="inferred from homology"/>
<dbReference type="InterPro" id="IPR028884">
    <property type="entry name" value="Trm82"/>
</dbReference>
<reference evidence="9" key="1">
    <citation type="journal article" date="2014" name="Nat. Commun.">
        <title>Genomic adaptations of the halophilic Dead Sea filamentous fungus Eurotium rubrum.</title>
        <authorList>
            <person name="Kis-Papo T."/>
            <person name="Weig A.R."/>
            <person name="Riley R."/>
            <person name="Persoh D."/>
            <person name="Salamov A."/>
            <person name="Sun H."/>
            <person name="Lipzen A."/>
            <person name="Wasser S.P."/>
            <person name="Rambold G."/>
            <person name="Grigoriev I.V."/>
            <person name="Nevo E."/>
        </authorList>
    </citation>
    <scope>NUCLEOTIDE SEQUENCE [LARGE SCALE GENOMIC DNA]</scope>
    <source>
        <strain evidence="9">CBS 135680</strain>
    </source>
</reference>
<protein>
    <submittedName>
        <fullName evidence="8">Guanine-N(7)--methyltransferase subunit trm82</fullName>
    </submittedName>
</protein>
<dbReference type="InterPro" id="IPR036322">
    <property type="entry name" value="WD40_repeat_dom_sf"/>
</dbReference>
<dbReference type="AlphaFoldDB" id="A0A017S5Q8"/>
<dbReference type="GO" id="GO:0005634">
    <property type="term" value="C:nucleus"/>
    <property type="evidence" value="ECO:0007669"/>
    <property type="project" value="UniProtKB-SubCell"/>
</dbReference>
<keyword evidence="4 6" id="KW-0677">Repeat</keyword>
<name>A0A017S5Q8_ASPRC</name>
<comment type="subcellular location">
    <subcellularLocation>
        <location evidence="1 6">Nucleus</location>
    </subcellularLocation>
</comment>
<evidence type="ECO:0000313" key="9">
    <source>
        <dbReference type="Proteomes" id="UP000019804"/>
    </source>
</evidence>
<evidence type="ECO:0000256" key="6">
    <source>
        <dbReference type="HAMAP-Rule" id="MF_03056"/>
    </source>
</evidence>
<sequence length="483" mass="53148">MAGNFQHPFHCVRYVDRQSTCSQSLLIASSGPRLYSYAAETGQRLAIWPRDVDGVEVNQEPPEKKRRVSNPEAPAREESKPDGKDSEKLSTSIAWSSIPLLVASSSGKHVVVLTSEDKCVRVFSVGDDGALEQLSARNMPKRPSAIVLANNDTTILCGDKFGDVYSLPLIPSERPTALPSRTIAQARSQPAATSLTVHSKKNLQALEQQKRQWKEGYRPEEKTGPTFEHQVLLGHVSLLTDLIYISLPGSKRSYILTGDRDEHIRVSRGPPQAHVIENFCLGHNSFISKLCVPQWAPEYLISGGGDSHLFVWKWTESHILQKVPLVDNASETTEVAVRGIWAVSLGMSNIIIVSLEGSSQLLCFVLEPTGTLKAHNPIQLSGNVLDLTSNNEAIVVSIDGVRKAGSTQEWRESSSSPQTLLEAFRVKAGSESLEWEPIHELPEAISTQGTSNITAAAEGKQRRELNESTYSMANLRKRKDEDD</sequence>
<dbReference type="OrthoDB" id="339900at2759"/>
<dbReference type="PANTHER" id="PTHR16288:SF0">
    <property type="entry name" value="TRNA (GUANINE-N(7)-)-METHYLTRANSFERASE NON-CATALYTIC SUBUNIT WDR4"/>
    <property type="match status" value="1"/>
</dbReference>
<evidence type="ECO:0000256" key="7">
    <source>
        <dbReference type="SAM" id="MobiDB-lite"/>
    </source>
</evidence>
<evidence type="ECO:0000256" key="4">
    <source>
        <dbReference type="ARBA" id="ARBA00022737"/>
    </source>
</evidence>
<dbReference type="GO" id="GO:0005829">
    <property type="term" value="C:cytosol"/>
    <property type="evidence" value="ECO:0007669"/>
    <property type="project" value="TreeGrafter"/>
</dbReference>
<evidence type="ECO:0000256" key="2">
    <source>
        <dbReference type="ARBA" id="ARBA00022574"/>
    </source>
</evidence>
<accession>A0A017S5Q8</accession>
<keyword evidence="5 6" id="KW-0539">Nucleus</keyword>
<feature type="region of interest" description="Disordered" evidence="7">
    <location>
        <begin position="56"/>
        <end position="88"/>
    </location>
</feature>
<dbReference type="GO" id="GO:0043527">
    <property type="term" value="C:tRNA methyltransferase complex"/>
    <property type="evidence" value="ECO:0007669"/>
    <property type="project" value="TreeGrafter"/>
</dbReference>
<evidence type="ECO:0000256" key="3">
    <source>
        <dbReference type="ARBA" id="ARBA00022694"/>
    </source>
</evidence>
<feature type="region of interest" description="Disordered" evidence="7">
    <location>
        <begin position="456"/>
        <end position="483"/>
    </location>
</feature>
<comment type="similarity">
    <text evidence="6">Belongs to the WD repeat TRM82 family.</text>
</comment>
<comment type="function">
    <text evidence="6">Required for the formation of N(7)-methylguanine at position 46 (m7G46) in tRNA. In the complex, it is required to stabilize and induce conformational changes of the catalytic subunit.</text>
</comment>
<evidence type="ECO:0000256" key="1">
    <source>
        <dbReference type="ARBA" id="ARBA00004123"/>
    </source>
</evidence>
<dbReference type="InterPro" id="IPR015943">
    <property type="entry name" value="WD40/YVTN_repeat-like_dom_sf"/>
</dbReference>
<dbReference type="GO" id="GO:0008168">
    <property type="term" value="F:methyltransferase activity"/>
    <property type="evidence" value="ECO:0007669"/>
    <property type="project" value="UniProtKB-KW"/>
</dbReference>
<organism evidence="8 9">
    <name type="scientific">Aspergillus ruber (strain CBS 135680)</name>
    <dbReference type="NCBI Taxonomy" id="1388766"/>
    <lineage>
        <taxon>Eukaryota</taxon>
        <taxon>Fungi</taxon>
        <taxon>Dikarya</taxon>
        <taxon>Ascomycota</taxon>
        <taxon>Pezizomycotina</taxon>
        <taxon>Eurotiomycetes</taxon>
        <taxon>Eurotiomycetidae</taxon>
        <taxon>Eurotiales</taxon>
        <taxon>Aspergillaceae</taxon>
        <taxon>Aspergillus</taxon>
        <taxon>Aspergillus subgen. Aspergillus</taxon>
    </lineage>
</organism>